<dbReference type="CDD" id="cd07344">
    <property type="entry name" value="M48_yhfN_like"/>
    <property type="match status" value="1"/>
</dbReference>
<reference evidence="2" key="1">
    <citation type="submission" date="2022-06" db="EMBL/GenBank/DDBJ databases">
        <title>Diverse halophilic archaea isolated from saline environments.</title>
        <authorList>
            <person name="Cui H.-L."/>
        </authorList>
    </citation>
    <scope>NUCLEOTIDE SEQUENCE</scope>
    <source>
        <strain evidence="2">WLHS1</strain>
    </source>
</reference>
<dbReference type="InterPro" id="IPR002725">
    <property type="entry name" value="YgjP-like_metallopeptidase"/>
</dbReference>
<gene>
    <name evidence="2" type="ORF">NGM29_16035</name>
</gene>
<evidence type="ECO:0000259" key="1">
    <source>
        <dbReference type="Pfam" id="PF01863"/>
    </source>
</evidence>
<dbReference type="Pfam" id="PF01863">
    <property type="entry name" value="YgjP-like"/>
    <property type="match status" value="1"/>
</dbReference>
<dbReference type="EMBL" id="CP100355">
    <property type="protein sequence ID" value="UTF53262.1"/>
    <property type="molecule type" value="Genomic_DNA"/>
</dbReference>
<feature type="domain" description="YgjP-like metallopeptidase" evidence="1">
    <location>
        <begin position="28"/>
        <end position="77"/>
    </location>
</feature>
<dbReference type="Proteomes" id="UP001056855">
    <property type="component" value="Chromosome"/>
</dbReference>
<proteinExistence type="predicted"/>
<keyword evidence="3" id="KW-1185">Reference proteome</keyword>
<sequence>MRYEAKLGLSSVPIVVGELEGSSGEYLDGTIRLNWRLILAPVRIQDYVIVHEMAHSVHDDHSDAFWNTVGTLSPTIRTGGNGFVLTATRSQSKLERSLHGRY</sequence>
<dbReference type="Gene3D" id="3.30.2010.10">
    <property type="entry name" value="Metalloproteases ('zincins'), catalytic domain"/>
    <property type="match status" value="1"/>
</dbReference>
<organism evidence="2 3">
    <name type="scientific">Natronosalvus rutilus</name>
    <dbReference type="NCBI Taxonomy" id="2953753"/>
    <lineage>
        <taxon>Archaea</taxon>
        <taxon>Methanobacteriati</taxon>
        <taxon>Methanobacteriota</taxon>
        <taxon>Stenosarchaea group</taxon>
        <taxon>Halobacteria</taxon>
        <taxon>Halobacteriales</taxon>
        <taxon>Natrialbaceae</taxon>
        <taxon>Natronosalvus</taxon>
    </lineage>
</organism>
<evidence type="ECO:0000313" key="2">
    <source>
        <dbReference type="EMBL" id="UTF53262.1"/>
    </source>
</evidence>
<dbReference type="GeneID" id="73291587"/>
<dbReference type="KEGG" id="sawl:NGM29_16035"/>
<dbReference type="PANTHER" id="PTHR30399">
    <property type="entry name" value="UNCHARACTERIZED PROTEIN YGJP"/>
    <property type="match status" value="1"/>
</dbReference>
<name>A0A9E7SUW0_9EURY</name>
<dbReference type="AlphaFoldDB" id="A0A9E7SUW0"/>
<dbReference type="PANTHER" id="PTHR30399:SF1">
    <property type="entry name" value="UTP PYROPHOSPHATASE"/>
    <property type="match status" value="1"/>
</dbReference>
<protein>
    <submittedName>
        <fullName evidence="2">M48 family metallopeptidase</fullName>
    </submittedName>
</protein>
<dbReference type="RefSeq" id="WP_254157566.1">
    <property type="nucleotide sequence ID" value="NZ_CP100355.1"/>
</dbReference>
<evidence type="ECO:0000313" key="3">
    <source>
        <dbReference type="Proteomes" id="UP001056855"/>
    </source>
</evidence>
<accession>A0A9E7SUW0</accession>
<dbReference type="InterPro" id="IPR053136">
    <property type="entry name" value="UTP_pyrophosphatase-like"/>
</dbReference>